<evidence type="ECO:0000313" key="2">
    <source>
        <dbReference type="EMBL" id="MBI1756759.1"/>
    </source>
</evidence>
<organism evidence="2 3">
    <name type="scientific">Fimbriimonas ginsengisoli</name>
    <dbReference type="NCBI Taxonomy" id="1005039"/>
    <lineage>
        <taxon>Bacteria</taxon>
        <taxon>Bacillati</taxon>
        <taxon>Armatimonadota</taxon>
        <taxon>Fimbriimonadia</taxon>
        <taxon>Fimbriimonadales</taxon>
        <taxon>Fimbriimonadaceae</taxon>
        <taxon>Fimbriimonas</taxon>
    </lineage>
</organism>
<proteinExistence type="predicted"/>
<evidence type="ECO:0000256" key="1">
    <source>
        <dbReference type="SAM" id="Phobius"/>
    </source>
</evidence>
<keyword evidence="1" id="KW-0812">Transmembrane</keyword>
<dbReference type="AlphaFoldDB" id="A0A931LV47"/>
<reference evidence="2" key="1">
    <citation type="submission" date="2020-07" db="EMBL/GenBank/DDBJ databases">
        <title>Huge and variable diversity of episymbiotic CPR bacteria and DPANN archaea in groundwater ecosystems.</title>
        <authorList>
            <person name="He C.Y."/>
            <person name="Keren R."/>
            <person name="Whittaker M."/>
            <person name="Farag I.F."/>
            <person name="Doudna J."/>
            <person name="Cate J.H.D."/>
            <person name="Banfield J.F."/>
        </authorList>
    </citation>
    <scope>NUCLEOTIDE SEQUENCE</scope>
    <source>
        <strain evidence="2">NC_groundwater_17_Pr7_B-0.1um_64_12</strain>
    </source>
</reference>
<feature type="transmembrane region" description="Helical" evidence="1">
    <location>
        <begin position="12"/>
        <end position="36"/>
    </location>
</feature>
<evidence type="ECO:0000313" key="3">
    <source>
        <dbReference type="Proteomes" id="UP000727962"/>
    </source>
</evidence>
<accession>A0A931LV47</accession>
<keyword evidence="1" id="KW-1133">Transmembrane helix</keyword>
<dbReference type="Proteomes" id="UP000727962">
    <property type="component" value="Unassembled WGS sequence"/>
</dbReference>
<comment type="caution">
    <text evidence="2">The sequence shown here is derived from an EMBL/GenBank/DDBJ whole genome shotgun (WGS) entry which is preliminary data.</text>
</comment>
<gene>
    <name evidence="2" type="ORF">HYR64_06595</name>
</gene>
<sequence>MNILAATGVVSAFLLGLLLLAFMVMLEPLSLVWYALEVAFLDRQLRD</sequence>
<name>A0A931LV47_FIMGI</name>
<dbReference type="EMBL" id="JACOSL010000039">
    <property type="protein sequence ID" value="MBI1756759.1"/>
    <property type="molecule type" value="Genomic_DNA"/>
</dbReference>
<keyword evidence="1" id="KW-0472">Membrane</keyword>
<protein>
    <submittedName>
        <fullName evidence="2">Uncharacterized protein</fullName>
    </submittedName>
</protein>